<dbReference type="Proteomes" id="UP000297871">
    <property type="component" value="Unassembled WGS sequence"/>
</dbReference>
<keyword evidence="1" id="KW-0472">Membrane</keyword>
<organism evidence="2 3">
    <name type="scientific">Leptospira koniambonensis</name>
    <dbReference type="NCBI Taxonomy" id="2484950"/>
    <lineage>
        <taxon>Bacteria</taxon>
        <taxon>Pseudomonadati</taxon>
        <taxon>Spirochaetota</taxon>
        <taxon>Spirochaetia</taxon>
        <taxon>Leptospirales</taxon>
        <taxon>Leptospiraceae</taxon>
        <taxon>Leptospira</taxon>
    </lineage>
</organism>
<dbReference type="EMBL" id="RQFY01000007">
    <property type="protein sequence ID" value="TGL31355.1"/>
    <property type="molecule type" value="Genomic_DNA"/>
</dbReference>
<keyword evidence="1" id="KW-1133">Transmembrane helix</keyword>
<feature type="transmembrane region" description="Helical" evidence="1">
    <location>
        <begin position="46"/>
        <end position="74"/>
    </location>
</feature>
<sequence length="267" mass="31109">MNIEYIRKLSYRIILIGLLTLLYWVIIFITINVFGLRVFREKLTELFLISILGIFALIAGSFLLNIVTNLTIIADSVKGAKELSPGSGKSRIKYFLLFSLSLILLIGFLFLGNYLTINKKRKLLENDAAKLISEYHKEIELLAFYKFGRTYENKAAEILHVISRVNNEFPTVEIIHRINLESKNVLIAFDQNQDWEKDSNYKEADFIYTSSREEKDYINSVLDEHKELVPYFEADEGYYKLIYPVKIKDNILFLLLTDYQRYGKIGS</sequence>
<dbReference type="AlphaFoldDB" id="A0A4V6QLS4"/>
<evidence type="ECO:0000313" key="3">
    <source>
        <dbReference type="Proteomes" id="UP000297871"/>
    </source>
</evidence>
<keyword evidence="1" id="KW-0812">Transmembrane</keyword>
<feature type="transmembrane region" description="Helical" evidence="1">
    <location>
        <begin position="12"/>
        <end position="34"/>
    </location>
</feature>
<comment type="caution">
    <text evidence="2">The sequence shown here is derived from an EMBL/GenBank/DDBJ whole genome shotgun (WGS) entry which is preliminary data.</text>
</comment>
<evidence type="ECO:0000256" key="1">
    <source>
        <dbReference type="SAM" id="Phobius"/>
    </source>
</evidence>
<evidence type="ECO:0000313" key="2">
    <source>
        <dbReference type="EMBL" id="TGL31355.1"/>
    </source>
</evidence>
<proteinExistence type="predicted"/>
<dbReference type="OrthoDB" id="348118at2"/>
<dbReference type="RefSeq" id="WP_135616111.1">
    <property type="nucleotide sequence ID" value="NZ_RQFY01000007.1"/>
</dbReference>
<protein>
    <submittedName>
        <fullName evidence="2">Uncharacterized protein</fullName>
    </submittedName>
</protein>
<reference evidence="2" key="1">
    <citation type="journal article" date="2019" name="PLoS Negl. Trop. Dis.">
        <title>Revisiting the worldwide diversity of Leptospira species in the environment.</title>
        <authorList>
            <person name="Vincent A.T."/>
            <person name="Schiettekatte O."/>
            <person name="Bourhy P."/>
            <person name="Veyrier F.J."/>
            <person name="Picardeau M."/>
        </authorList>
    </citation>
    <scope>NUCLEOTIDE SEQUENCE [LARGE SCALE GENOMIC DNA]</scope>
    <source>
        <strain evidence="2">201800265</strain>
    </source>
</reference>
<name>A0A4V6QLS4_9LEPT</name>
<keyword evidence="3" id="KW-1185">Reference proteome</keyword>
<gene>
    <name evidence="2" type="ORF">EHQ52_15570</name>
</gene>
<accession>A0A4V6QLS4</accession>
<feature type="transmembrane region" description="Helical" evidence="1">
    <location>
        <begin position="94"/>
        <end position="115"/>
    </location>
</feature>